<dbReference type="InterPro" id="IPR046697">
    <property type="entry name" value="DUF6567"/>
</dbReference>
<protein>
    <recommendedName>
        <fullName evidence="3">YbjQ family protein</fullName>
    </recommendedName>
</protein>
<dbReference type="Proteomes" id="UP000798808">
    <property type="component" value="Unassembled WGS sequence"/>
</dbReference>
<accession>A0ABW9RU40</accession>
<name>A0ABW9RU40_9BACT</name>
<keyword evidence="2" id="KW-1185">Reference proteome</keyword>
<comment type="caution">
    <text evidence="1">The sequence shown here is derived from an EMBL/GenBank/DDBJ whole genome shotgun (WGS) entry which is preliminary data.</text>
</comment>
<evidence type="ECO:0008006" key="3">
    <source>
        <dbReference type="Google" id="ProtNLM"/>
    </source>
</evidence>
<evidence type="ECO:0000313" key="2">
    <source>
        <dbReference type="Proteomes" id="UP000798808"/>
    </source>
</evidence>
<evidence type="ECO:0000313" key="1">
    <source>
        <dbReference type="EMBL" id="MTI27221.1"/>
    </source>
</evidence>
<sequence>MTNVQLGAPNFRIVSTNVSGEASSRALFGVSYGLGMAATQFALIPLDDERTLYKAAISALWTRFETENGVAEGRKLALVNVRYDSESINTFFYTKVTTVVVADVVEFE</sequence>
<proteinExistence type="predicted"/>
<dbReference type="EMBL" id="SMLW01000618">
    <property type="protein sequence ID" value="MTI27221.1"/>
    <property type="molecule type" value="Genomic_DNA"/>
</dbReference>
<gene>
    <name evidence="1" type="ORF">E1163_19860</name>
</gene>
<reference evidence="1 2" key="1">
    <citation type="submission" date="2019-02" db="EMBL/GenBank/DDBJ databases">
        <authorList>
            <person name="Goldberg S.R."/>
            <person name="Haltli B.A."/>
            <person name="Correa H."/>
            <person name="Russell K.G."/>
        </authorList>
    </citation>
    <scope>NUCLEOTIDE SEQUENCE [LARGE SCALE GENOMIC DNA]</scope>
    <source>
        <strain evidence="1 2">JCM 16186</strain>
    </source>
</reference>
<dbReference type="Pfam" id="PF20205">
    <property type="entry name" value="DUF6567"/>
    <property type="match status" value="1"/>
</dbReference>
<organism evidence="1 2">
    <name type="scientific">Fulvivirga kasyanovii</name>
    <dbReference type="NCBI Taxonomy" id="396812"/>
    <lineage>
        <taxon>Bacteria</taxon>
        <taxon>Pseudomonadati</taxon>
        <taxon>Bacteroidota</taxon>
        <taxon>Cytophagia</taxon>
        <taxon>Cytophagales</taxon>
        <taxon>Fulvivirgaceae</taxon>
        <taxon>Fulvivirga</taxon>
    </lineage>
</organism>